<reference evidence="1 2" key="1">
    <citation type="journal article" date="2013" name="Genome Announc.">
        <title>Draft Genome Sequence of the Aeromonas diversa Type Strain.</title>
        <authorList>
            <person name="Farfan M."/>
            <person name="Spataro N."/>
            <person name="Sanglas A."/>
            <person name="Albarral V."/>
            <person name="Loren J.G."/>
            <person name="Bosch E."/>
            <person name="Fuste M.C."/>
        </authorList>
    </citation>
    <scope>NUCLEOTIDE SEQUENCE [LARGE SCALE GENOMIC DNA]</scope>
    <source>
        <strain evidence="1 2">2478-85</strain>
    </source>
</reference>
<name>N9TXM5_9GAMM</name>
<evidence type="ECO:0000313" key="1">
    <source>
        <dbReference type="EMBL" id="ENY70800.1"/>
    </source>
</evidence>
<evidence type="ECO:0000313" key="2">
    <source>
        <dbReference type="Proteomes" id="UP000023775"/>
    </source>
</evidence>
<gene>
    <name evidence="1" type="ORF">G114_16390</name>
</gene>
<protein>
    <submittedName>
        <fullName evidence="1">WbqC-like protein</fullName>
    </submittedName>
</protein>
<accession>N9TXM5</accession>
<dbReference type="RefSeq" id="WP_005358937.1">
    <property type="nucleotide sequence ID" value="NZ_APVG01000054.1"/>
</dbReference>
<comment type="caution">
    <text evidence="1">The sequence shown here is derived from an EMBL/GenBank/DDBJ whole genome shotgun (WGS) entry which is preliminary data.</text>
</comment>
<dbReference type="Proteomes" id="UP000023775">
    <property type="component" value="Unassembled WGS sequence"/>
</dbReference>
<dbReference type="Pfam" id="PF08889">
    <property type="entry name" value="WbqC"/>
    <property type="match status" value="1"/>
</dbReference>
<dbReference type="OrthoDB" id="3611744at2"/>
<keyword evidence="2" id="KW-1185">Reference proteome</keyword>
<proteinExistence type="predicted"/>
<dbReference type="AlphaFoldDB" id="N9TXM5"/>
<dbReference type="eggNOG" id="COG0224">
    <property type="taxonomic scope" value="Bacteria"/>
</dbReference>
<organism evidence="1 2">
    <name type="scientific">Aeromonas diversa CDC 2478-85</name>
    <dbReference type="NCBI Taxonomy" id="1268237"/>
    <lineage>
        <taxon>Bacteria</taxon>
        <taxon>Pseudomonadati</taxon>
        <taxon>Pseudomonadota</taxon>
        <taxon>Gammaproteobacteria</taxon>
        <taxon>Aeromonadales</taxon>
        <taxon>Aeromonadaceae</taxon>
        <taxon>Aeromonas</taxon>
    </lineage>
</organism>
<dbReference type="InterPro" id="IPR014985">
    <property type="entry name" value="WbqC"/>
</dbReference>
<sequence length="242" mass="27840">MSGKGKKIAIIQSNYIPWIGYFDVLSRVDEFILLDSVQYTNRDWRNRNRISTPNGPVWLTIPVCHTARSQTISSTKVVDGKWSSKHLSTVKMQYKKAAHFERYISEIESWYGQAREFDCISDINFFFIKKIACLLGIVTPVVFDDLYLEGDEFTDATERLACIAERACADVYLSGPAARYYLDSSYFEKKGIAVEWVTYPDYMKYQQVWPGFINKMSIIDALLCAGSEFVISEIVKGRGRYE</sequence>
<dbReference type="EMBL" id="APVG01000054">
    <property type="protein sequence ID" value="ENY70800.1"/>
    <property type="molecule type" value="Genomic_DNA"/>
</dbReference>